<evidence type="ECO:0000256" key="1">
    <source>
        <dbReference type="SAM" id="Phobius"/>
    </source>
</evidence>
<sequence length="623" mass="70586">MPKAVVNKYDRLLFEAAVKGDWRYIEKKLNEDPAVMTAKVMTVETYDLTMLDVAIMAAQDQLVEELVKRCPPKCEGLNPDRALCYAARGGRIRMVKALLDKVNAESTIIGEALAFASVYAPYQKEVLWYLARRTIFAPEIQTMVDLVTAGHLDICIYLARKYPDSMAFEEPKDVIFLAFLATMTRYFRSGARLNFWEKSIYKFIPLCLVDTSFDDSKNTKKARALLALNRIKISLWNLATIPAPYIKRCGELKLKHKGSFDLAELALTMIMEKVDPIEIVKALLATDAIIDAASHGVIEIVELALKYIPELMWDANFVKKLIEKIVEGCHVELFRLISEHSPVRCLGKPTFEEDRPKSVVLMDAVAKWSPRCVSPDVSGAAFLLQRELQWFHVSCPYLFASLLCSSIDIYIDSRPLNFLKAVELYSAPALTWLKFGVQKKTYWENFVERRNELHQEAQKWMKDTSSSCSLVATLITTVTFTTAFTVPGGNDNSTGIPIFLKNGSFMVFAVADALALLCSITATLMFLAILTSRFAIKDFLHSLPRKMILGLTFLFLSLAFMLVAFGSALTIVLSERLKWIYIPITLLAAFPVVLFAILQLPMYIETVESTFWPRLYRPRKVWK</sequence>
<feature type="transmembrane region" description="Helical" evidence="1">
    <location>
        <begin position="468"/>
        <end position="486"/>
    </location>
</feature>
<dbReference type="PANTHER" id="PTHR24177">
    <property type="entry name" value="CASKIN"/>
    <property type="match status" value="1"/>
</dbReference>
<dbReference type="OrthoDB" id="1923662at2759"/>
<organism evidence="3 4">
    <name type="scientific">Corymbia citriodora subsp. variegata</name>
    <dbReference type="NCBI Taxonomy" id="360336"/>
    <lineage>
        <taxon>Eukaryota</taxon>
        <taxon>Viridiplantae</taxon>
        <taxon>Streptophyta</taxon>
        <taxon>Embryophyta</taxon>
        <taxon>Tracheophyta</taxon>
        <taxon>Spermatophyta</taxon>
        <taxon>Magnoliopsida</taxon>
        <taxon>eudicotyledons</taxon>
        <taxon>Gunneridae</taxon>
        <taxon>Pentapetalae</taxon>
        <taxon>rosids</taxon>
        <taxon>malvids</taxon>
        <taxon>Myrtales</taxon>
        <taxon>Myrtaceae</taxon>
        <taxon>Myrtoideae</taxon>
        <taxon>Eucalypteae</taxon>
        <taxon>Corymbia</taxon>
    </lineage>
</organism>
<feature type="transmembrane region" description="Helical" evidence="1">
    <location>
        <begin position="548"/>
        <end position="573"/>
    </location>
</feature>
<comment type="caution">
    <text evidence="3">The sequence shown here is derived from an EMBL/GenBank/DDBJ whole genome shotgun (WGS) entry which is preliminary data.</text>
</comment>
<feature type="transmembrane region" description="Helical" evidence="1">
    <location>
        <begin position="579"/>
        <end position="604"/>
    </location>
</feature>
<evidence type="ECO:0000313" key="3">
    <source>
        <dbReference type="EMBL" id="KAF7849626.1"/>
    </source>
</evidence>
<reference evidence="3" key="1">
    <citation type="submission" date="2020-05" db="EMBL/GenBank/DDBJ databases">
        <title>WGS assembly of Corymbia citriodora subspecies variegata.</title>
        <authorList>
            <person name="Barry K."/>
            <person name="Hundley H."/>
            <person name="Shu S."/>
            <person name="Jenkins J."/>
            <person name="Grimwood J."/>
            <person name="Baten A."/>
        </authorList>
    </citation>
    <scope>NUCLEOTIDE SEQUENCE</scope>
    <source>
        <strain evidence="3">CV2-018</strain>
    </source>
</reference>
<evidence type="ECO:0000313" key="4">
    <source>
        <dbReference type="Proteomes" id="UP000806378"/>
    </source>
</evidence>
<dbReference type="PANTHER" id="PTHR24177:SF472">
    <property type="entry name" value="PGG DOMAIN-CONTAINING PROTEIN"/>
    <property type="match status" value="1"/>
</dbReference>
<feature type="domain" description="PGG" evidence="2">
    <location>
        <begin position="458"/>
        <end position="571"/>
    </location>
</feature>
<protein>
    <recommendedName>
        <fullName evidence="2">PGG domain-containing protein</fullName>
    </recommendedName>
</protein>
<proteinExistence type="predicted"/>
<keyword evidence="1" id="KW-1133">Transmembrane helix</keyword>
<evidence type="ECO:0000259" key="2">
    <source>
        <dbReference type="Pfam" id="PF13962"/>
    </source>
</evidence>
<dbReference type="Proteomes" id="UP000806378">
    <property type="component" value="Unassembled WGS sequence"/>
</dbReference>
<keyword evidence="4" id="KW-1185">Reference proteome</keyword>
<dbReference type="AlphaFoldDB" id="A0A8T0CTJ5"/>
<name>A0A8T0CTJ5_CORYI</name>
<dbReference type="SUPFAM" id="SSF48403">
    <property type="entry name" value="Ankyrin repeat"/>
    <property type="match status" value="1"/>
</dbReference>
<feature type="transmembrane region" description="Helical" evidence="1">
    <location>
        <begin position="506"/>
        <end position="536"/>
    </location>
</feature>
<dbReference type="Gramene" id="rna-gnl|WGS:JABURB|Cocit.L0462.1">
    <property type="protein sequence ID" value="cds-KAF7849626.1"/>
    <property type="gene ID" value="gene-BT93_L0462"/>
</dbReference>
<dbReference type="Pfam" id="PF13962">
    <property type="entry name" value="PGG"/>
    <property type="match status" value="1"/>
</dbReference>
<accession>A0A8T0CTJ5</accession>
<dbReference type="Gene3D" id="1.25.40.20">
    <property type="entry name" value="Ankyrin repeat-containing domain"/>
    <property type="match status" value="1"/>
</dbReference>
<dbReference type="InterPro" id="IPR036770">
    <property type="entry name" value="Ankyrin_rpt-contain_sf"/>
</dbReference>
<keyword evidence="1" id="KW-0812">Transmembrane</keyword>
<keyword evidence="1" id="KW-0472">Membrane</keyword>
<dbReference type="InterPro" id="IPR026961">
    <property type="entry name" value="PGG_dom"/>
</dbReference>
<gene>
    <name evidence="3" type="ORF">BT93_L0462</name>
</gene>
<dbReference type="EMBL" id="MU089734">
    <property type="protein sequence ID" value="KAF7849626.1"/>
    <property type="molecule type" value="Genomic_DNA"/>
</dbReference>
<dbReference type="GO" id="GO:0016020">
    <property type="term" value="C:membrane"/>
    <property type="evidence" value="ECO:0007669"/>
    <property type="project" value="TreeGrafter"/>
</dbReference>